<sequence length="478" mass="51930">MMLDTSIILANRTGLVVAPAGCGKTQLIVETLKQQPTGKPFLILTHTTAGIAALKARLTRNSVSPKSYHLATISGWAVSVLLKYPTLSGVNRAHLVNPDYTALHTSIAQLIANRHIDRIITATYARVLVDEYQDCTISQHNLVTQLSRLLPTIVLGDPMQAIFDFGADPLPSWTDIVQAQFPVIGQLNNPWRWSNSGCSSLGEWILGAREYLSSGQGINIKDGGPGVTWVPMSGNHQRDLPAQVKYQYSLRNRIPNKESILIIGNAKRPQVRHEFAQRTNGIGVVEPVDMKDITGIFTWIDKSTGETLVGKILDTASKLMTGVGKAVLLKRILTIEAGRGKKEPTAVELSAVAVKQSPTANNILALFQELKTSSETKVFRQTALSAIMEALRLCSTAQMTPIDAITRILEKRRHSGEKRIPTIAIGSTLLLKGLEADHVIILDGNCETMSAKNLYVALSRGAKSVTVFAANPVLGRGL</sequence>
<dbReference type="InterPro" id="IPR000212">
    <property type="entry name" value="DNA_helicase_UvrD/REP"/>
</dbReference>
<name>A0ABV4NXL0_9GAMM</name>
<evidence type="ECO:0000256" key="1">
    <source>
        <dbReference type="ARBA" id="ARBA00034923"/>
    </source>
</evidence>
<proteinExistence type="predicted"/>
<dbReference type="SUPFAM" id="SSF52540">
    <property type="entry name" value="P-loop containing nucleoside triphosphate hydrolases"/>
    <property type="match status" value="1"/>
</dbReference>
<dbReference type="PANTHER" id="PTHR11070:SF2">
    <property type="entry name" value="ATP-DEPENDENT DNA HELICASE SRS2"/>
    <property type="match status" value="1"/>
</dbReference>
<protein>
    <recommendedName>
        <fullName evidence="1">DNA 3'-5' helicase II</fullName>
    </recommendedName>
</protein>
<accession>A0ABV4NXL0</accession>
<reference evidence="2 3" key="1">
    <citation type="submission" date="2024-08" db="EMBL/GenBank/DDBJ databases">
        <authorList>
            <person name="Ishaq N."/>
        </authorList>
    </citation>
    <scope>NUCLEOTIDE SEQUENCE [LARGE SCALE GENOMIC DNA]</scope>
    <source>
        <strain evidence="2 3">DSM 18651</strain>
    </source>
</reference>
<dbReference type="Pfam" id="PF13245">
    <property type="entry name" value="AAA_19"/>
    <property type="match status" value="1"/>
</dbReference>
<comment type="caution">
    <text evidence="2">The sequence shown here is derived from an EMBL/GenBank/DDBJ whole genome shotgun (WGS) entry which is preliminary data.</text>
</comment>
<dbReference type="InterPro" id="IPR027417">
    <property type="entry name" value="P-loop_NTPase"/>
</dbReference>
<dbReference type="Gene3D" id="3.40.50.300">
    <property type="entry name" value="P-loop containing nucleotide triphosphate hydrolases"/>
    <property type="match status" value="2"/>
</dbReference>
<dbReference type="PANTHER" id="PTHR11070">
    <property type="entry name" value="UVRD / RECB / PCRA DNA HELICASE FAMILY MEMBER"/>
    <property type="match status" value="1"/>
</dbReference>
<dbReference type="RefSeq" id="WP_371838437.1">
    <property type="nucleotide sequence ID" value="NZ_JBGMEK010000013.1"/>
</dbReference>
<organism evidence="2 3">
    <name type="scientific">Microbulbifer epialgicus</name>
    <dbReference type="NCBI Taxonomy" id="393907"/>
    <lineage>
        <taxon>Bacteria</taxon>
        <taxon>Pseudomonadati</taxon>
        <taxon>Pseudomonadota</taxon>
        <taxon>Gammaproteobacteria</taxon>
        <taxon>Cellvibrionales</taxon>
        <taxon>Microbulbiferaceae</taxon>
        <taxon>Microbulbifer</taxon>
    </lineage>
</organism>
<keyword evidence="3" id="KW-1185">Reference proteome</keyword>
<gene>
    <name evidence="2" type="ORF">ACCI49_07995</name>
</gene>
<evidence type="ECO:0000313" key="3">
    <source>
        <dbReference type="Proteomes" id="UP001569428"/>
    </source>
</evidence>
<dbReference type="Proteomes" id="UP001569428">
    <property type="component" value="Unassembled WGS sequence"/>
</dbReference>
<evidence type="ECO:0000313" key="2">
    <source>
        <dbReference type="EMBL" id="MFA0810863.1"/>
    </source>
</evidence>
<dbReference type="EMBL" id="JBGMEK010000013">
    <property type="protein sequence ID" value="MFA0810863.1"/>
    <property type="molecule type" value="Genomic_DNA"/>
</dbReference>